<dbReference type="InParanoid" id="F4S1B2"/>
<dbReference type="PANTHER" id="PTHR12748:SF0">
    <property type="entry name" value="ORIGIN RECOGNITION COMPLEX SUBUNIT 3"/>
    <property type="match status" value="1"/>
</dbReference>
<proteinExistence type="inferred from homology"/>
<dbReference type="Pfam" id="PF18137">
    <property type="entry name" value="WHD_ORC"/>
    <property type="match status" value="1"/>
</dbReference>
<dbReference type="Pfam" id="PF07034">
    <property type="entry name" value="ORC3_N"/>
    <property type="match status" value="1"/>
</dbReference>
<reference evidence="10" key="1">
    <citation type="journal article" date="2011" name="Proc. Natl. Acad. Sci. U.S.A.">
        <title>Obligate biotrophy features unraveled by the genomic analysis of rust fungi.</title>
        <authorList>
            <person name="Duplessis S."/>
            <person name="Cuomo C.A."/>
            <person name="Lin Y.-C."/>
            <person name="Aerts A."/>
            <person name="Tisserant E."/>
            <person name="Veneault-Fourrey C."/>
            <person name="Joly D.L."/>
            <person name="Hacquard S."/>
            <person name="Amselem J."/>
            <person name="Cantarel B.L."/>
            <person name="Chiu R."/>
            <person name="Coutinho P.M."/>
            <person name="Feau N."/>
            <person name="Field M."/>
            <person name="Frey P."/>
            <person name="Gelhaye E."/>
            <person name="Goldberg J."/>
            <person name="Grabherr M.G."/>
            <person name="Kodira C.D."/>
            <person name="Kohler A."/>
            <person name="Kuees U."/>
            <person name="Lindquist E.A."/>
            <person name="Lucas S.M."/>
            <person name="Mago R."/>
            <person name="Mauceli E."/>
            <person name="Morin E."/>
            <person name="Murat C."/>
            <person name="Pangilinan J.L."/>
            <person name="Park R."/>
            <person name="Pearson M."/>
            <person name="Quesneville H."/>
            <person name="Rouhier N."/>
            <person name="Sakthikumar S."/>
            <person name="Salamov A.A."/>
            <person name="Schmutz J."/>
            <person name="Selles B."/>
            <person name="Shapiro H."/>
            <person name="Tanguay P."/>
            <person name="Tuskan G.A."/>
            <person name="Henrissat B."/>
            <person name="Van de Peer Y."/>
            <person name="Rouze P."/>
            <person name="Ellis J.G."/>
            <person name="Dodds P.N."/>
            <person name="Schein J.E."/>
            <person name="Zhong S."/>
            <person name="Hamelin R.C."/>
            <person name="Grigoriev I.V."/>
            <person name="Szabo L.J."/>
            <person name="Martin F."/>
        </authorList>
    </citation>
    <scope>NUCLEOTIDE SEQUENCE [LARGE SCALE GENOMIC DNA]</scope>
    <source>
        <strain evidence="10">98AG31 / pathotype 3-4-7</strain>
    </source>
</reference>
<keyword evidence="3" id="KW-0235">DNA replication</keyword>
<dbReference type="AlphaFoldDB" id="F4S1B2"/>
<comment type="subcellular location">
    <subcellularLocation>
        <location evidence="1">Nucleus</location>
    </subcellularLocation>
</comment>
<evidence type="ECO:0000259" key="8">
    <source>
        <dbReference type="Pfam" id="PF18137"/>
    </source>
</evidence>
<feature type="domain" description="Origin recognition complex subunit 3 winged helix C-terminal" evidence="8">
    <location>
        <begin position="591"/>
        <end position="676"/>
    </location>
</feature>
<dbReference type="GO" id="GO:0005656">
    <property type="term" value="C:nuclear pre-replicative complex"/>
    <property type="evidence" value="ECO:0007669"/>
    <property type="project" value="TreeGrafter"/>
</dbReference>
<dbReference type="GO" id="GO:0005664">
    <property type="term" value="C:nuclear origin of replication recognition complex"/>
    <property type="evidence" value="ECO:0007669"/>
    <property type="project" value="InterPro"/>
</dbReference>
<dbReference type="GeneID" id="18926086"/>
<evidence type="ECO:0000259" key="7">
    <source>
        <dbReference type="Pfam" id="PF07034"/>
    </source>
</evidence>
<dbReference type="EMBL" id="GL883137">
    <property type="protein sequence ID" value="EGG01590.1"/>
    <property type="molecule type" value="Genomic_DNA"/>
</dbReference>
<evidence type="ECO:0000256" key="5">
    <source>
        <dbReference type="ARBA" id="ARBA00023242"/>
    </source>
</evidence>
<evidence type="ECO:0000313" key="9">
    <source>
        <dbReference type="EMBL" id="EGG01590.1"/>
    </source>
</evidence>
<dbReference type="STRING" id="747676.F4S1B2"/>
<dbReference type="VEuPathDB" id="FungiDB:MELLADRAFT_117765"/>
<dbReference type="GO" id="GO:0031261">
    <property type="term" value="C:DNA replication preinitiation complex"/>
    <property type="evidence" value="ECO:0007669"/>
    <property type="project" value="TreeGrafter"/>
</dbReference>
<dbReference type="RefSeq" id="XP_007415181.1">
    <property type="nucleotide sequence ID" value="XM_007415119.1"/>
</dbReference>
<dbReference type="KEGG" id="mlr:MELLADRAFT_117765"/>
<keyword evidence="10" id="KW-1185">Reference proteome</keyword>
<dbReference type="PANTHER" id="PTHR12748">
    <property type="entry name" value="ORIGIN RECOGNITION COMPLEX SUBUNIT 3"/>
    <property type="match status" value="1"/>
</dbReference>
<keyword evidence="4" id="KW-0238">DNA-binding</keyword>
<dbReference type="CDD" id="cd20704">
    <property type="entry name" value="Orc3"/>
    <property type="match status" value="1"/>
</dbReference>
<evidence type="ECO:0000256" key="4">
    <source>
        <dbReference type="ARBA" id="ARBA00023125"/>
    </source>
</evidence>
<keyword evidence="5" id="KW-0539">Nucleus</keyword>
<feature type="domain" description="Origin recognition complex subunit 3 N-terminal" evidence="7">
    <location>
        <begin position="28"/>
        <end position="322"/>
    </location>
</feature>
<accession>F4S1B2</accession>
<dbReference type="GO" id="GO:0006270">
    <property type="term" value="P:DNA replication initiation"/>
    <property type="evidence" value="ECO:0007669"/>
    <property type="project" value="TreeGrafter"/>
</dbReference>
<evidence type="ECO:0000256" key="6">
    <source>
        <dbReference type="SAM" id="MobiDB-lite"/>
    </source>
</evidence>
<dbReference type="eggNOG" id="KOG2538">
    <property type="taxonomic scope" value="Eukaryota"/>
</dbReference>
<evidence type="ECO:0000256" key="3">
    <source>
        <dbReference type="ARBA" id="ARBA00022705"/>
    </source>
</evidence>
<comment type="similarity">
    <text evidence="2">Belongs to the ORC3 family.</text>
</comment>
<dbReference type="HOGENOM" id="CLU_406565_0_0_1"/>
<evidence type="ECO:0000256" key="2">
    <source>
        <dbReference type="ARBA" id="ARBA00010977"/>
    </source>
</evidence>
<protein>
    <submittedName>
        <fullName evidence="9">Uncharacterized protein</fullName>
    </submittedName>
</protein>
<dbReference type="InterPro" id="IPR040855">
    <property type="entry name" value="ORC_WH_C"/>
</dbReference>
<dbReference type="OrthoDB" id="10265211at2759"/>
<evidence type="ECO:0000256" key="1">
    <source>
        <dbReference type="ARBA" id="ARBA00004123"/>
    </source>
</evidence>
<gene>
    <name evidence="9" type="ORF">MELLADRAFT_117765</name>
</gene>
<feature type="compositionally biased region" description="Basic residues" evidence="6">
    <location>
        <begin position="629"/>
        <end position="642"/>
    </location>
</feature>
<name>F4S1B2_MELLP</name>
<dbReference type="GO" id="GO:0003688">
    <property type="term" value="F:DNA replication origin binding"/>
    <property type="evidence" value="ECO:0007669"/>
    <property type="project" value="TreeGrafter"/>
</dbReference>
<sequence>MSIDQTSVSLPPDLRLISTTKHSAGVPSISKTRDRLYTKSWDATYQKISAVVLELQRDLLDDLVTFVRTTVHHPPSLIGKPIPTALLVGSSRILNEAVGIKIGELTVTSESSQCIPESIPVQLASRACLTFGSTIKTIVASLESSLKRLSAIAALEIQTRALRTQPCLSRDDVDCIRSLYAAICALTGSKPKIVFIVEDFEAFNSAVFEELVLVLSGLLGTIPVMMVLSLTTSVDALHSLLHRTLIVRLQVTPFAVHMGDQGINLLIQNLIFNPEMEFDLSPGVIRSLFLAHEQLNNSIDNVISKLQFIHLSYFHTNPLVAFFDAAQSRILEAEEYSDLIDGDLSFIGRQLSLTSSWQTKLQNIQHDLSLGKSTSLTMSETDPSSVIDPSPESMLSALVTSYRERSSRILASARAFELLRTLAAHWPEKERTTEWLLYHLYQAQLRDYSAELCRLLRHSNDDSVSKLIPSLLAHLEGSNEETEPYLSLLNLLSSLADVVNHGIRGEARAHLVNTHEPHMGITSLVEADRSFSRLLGEISESLSSFFKSSFGSTARVIMREAWTFDDERLLKEVFHPSYGESLIKDLENHPDLEIGRLYELYKESGGRRINLADWIGAFGDGPTNPSGKSKGKGKGKGVQKRRKTEARFLRGVGGLGFMGFVGIEKRKAEHVARMVW</sequence>
<evidence type="ECO:0000313" key="10">
    <source>
        <dbReference type="Proteomes" id="UP000001072"/>
    </source>
</evidence>
<dbReference type="InterPro" id="IPR045667">
    <property type="entry name" value="ORC3_N"/>
</dbReference>
<dbReference type="InterPro" id="IPR020795">
    <property type="entry name" value="ORC3"/>
</dbReference>
<organism evidence="10">
    <name type="scientific">Melampsora larici-populina (strain 98AG31 / pathotype 3-4-7)</name>
    <name type="common">Poplar leaf rust fungus</name>
    <dbReference type="NCBI Taxonomy" id="747676"/>
    <lineage>
        <taxon>Eukaryota</taxon>
        <taxon>Fungi</taxon>
        <taxon>Dikarya</taxon>
        <taxon>Basidiomycota</taxon>
        <taxon>Pucciniomycotina</taxon>
        <taxon>Pucciniomycetes</taxon>
        <taxon>Pucciniales</taxon>
        <taxon>Melampsoraceae</taxon>
        <taxon>Melampsora</taxon>
    </lineage>
</organism>
<feature type="region of interest" description="Disordered" evidence="6">
    <location>
        <begin position="622"/>
        <end position="642"/>
    </location>
</feature>
<dbReference type="Proteomes" id="UP000001072">
    <property type="component" value="Unassembled WGS sequence"/>
</dbReference>